<evidence type="ECO:0000313" key="2">
    <source>
        <dbReference type="EMBL" id="QHT20298.1"/>
    </source>
</evidence>
<dbReference type="InterPro" id="IPR043929">
    <property type="entry name" value="DUF5755"/>
</dbReference>
<dbReference type="AlphaFoldDB" id="A0A6C0DUZ1"/>
<feature type="transmembrane region" description="Helical" evidence="1">
    <location>
        <begin position="21"/>
        <end position="44"/>
    </location>
</feature>
<keyword evidence="1" id="KW-0472">Membrane</keyword>
<accession>A0A6C0DUZ1</accession>
<keyword evidence="1" id="KW-1133">Transmembrane helix</keyword>
<dbReference type="EMBL" id="MN739677">
    <property type="protein sequence ID" value="QHT20298.1"/>
    <property type="molecule type" value="Genomic_DNA"/>
</dbReference>
<protein>
    <submittedName>
        <fullName evidence="2">Uncharacterized protein</fullName>
    </submittedName>
</protein>
<name>A0A6C0DUZ1_9ZZZZ</name>
<dbReference type="Pfam" id="PF19059">
    <property type="entry name" value="DUF5755"/>
    <property type="match status" value="1"/>
</dbReference>
<reference evidence="2" key="1">
    <citation type="journal article" date="2020" name="Nature">
        <title>Giant virus diversity and host interactions through global metagenomics.</title>
        <authorList>
            <person name="Schulz F."/>
            <person name="Roux S."/>
            <person name="Paez-Espino D."/>
            <person name="Jungbluth S."/>
            <person name="Walsh D.A."/>
            <person name="Denef V.J."/>
            <person name="McMahon K.D."/>
            <person name="Konstantinidis K.T."/>
            <person name="Eloe-Fadrosh E.A."/>
            <person name="Kyrpides N.C."/>
            <person name="Woyke T."/>
        </authorList>
    </citation>
    <scope>NUCLEOTIDE SEQUENCE</scope>
    <source>
        <strain evidence="2">GVMAG-M-3300023174-60</strain>
    </source>
</reference>
<organism evidence="2">
    <name type="scientific">viral metagenome</name>
    <dbReference type="NCBI Taxonomy" id="1070528"/>
    <lineage>
        <taxon>unclassified sequences</taxon>
        <taxon>metagenomes</taxon>
        <taxon>organismal metagenomes</taxon>
    </lineage>
</organism>
<evidence type="ECO:0000256" key="1">
    <source>
        <dbReference type="SAM" id="Phobius"/>
    </source>
</evidence>
<sequence length="205" mass="22649">MARSSRGRSKCPPGVFCISSGLGTTLTIILVVALLFFLYAAFFLRPQAPTIIMPRAPREAPQTTVIPIKGGDSRYDMAPQPLRDWMAPPEFPPRGGIASIPINIPTQGLPESFQSVGVVNVDDKILPLYGRRTAGGGGDRWNYYTRTDTYNPVPIPVRFQKRDCMDDIGCNEILSGEEIKVEVMNKPGRTSMYRFDGPKYIPGLI</sequence>
<keyword evidence="1" id="KW-0812">Transmembrane</keyword>
<proteinExistence type="predicted"/>